<accession>A0A8J3BC56</accession>
<dbReference type="AlphaFoldDB" id="A0A8J3BC56"/>
<evidence type="ECO:0000313" key="1">
    <source>
        <dbReference type="EMBL" id="GGK08576.1"/>
    </source>
</evidence>
<reference evidence="1" key="2">
    <citation type="submission" date="2020-09" db="EMBL/GenBank/DDBJ databases">
        <authorList>
            <person name="Sun Q."/>
            <person name="Ohkuma M."/>
        </authorList>
    </citation>
    <scope>NUCLEOTIDE SEQUENCE</scope>
    <source>
        <strain evidence="1">JCM 14719</strain>
    </source>
</reference>
<gene>
    <name evidence="1" type="ORF">GCM10007043_23310</name>
</gene>
<evidence type="ECO:0000313" key="2">
    <source>
        <dbReference type="Proteomes" id="UP000637720"/>
    </source>
</evidence>
<reference evidence="1" key="1">
    <citation type="journal article" date="2014" name="Int. J. Syst. Evol. Microbiol.">
        <title>Complete genome sequence of Corynebacterium casei LMG S-19264T (=DSM 44701T), isolated from a smear-ripened cheese.</title>
        <authorList>
            <consortium name="US DOE Joint Genome Institute (JGI-PGF)"/>
            <person name="Walter F."/>
            <person name="Albersmeier A."/>
            <person name="Kalinowski J."/>
            <person name="Ruckert C."/>
        </authorList>
    </citation>
    <scope>NUCLEOTIDE SEQUENCE</scope>
    <source>
        <strain evidence="1">JCM 14719</strain>
    </source>
</reference>
<keyword evidence="2" id="KW-1185">Reference proteome</keyword>
<proteinExistence type="predicted"/>
<organism evidence="1 2">
    <name type="scientific">Calditerricola satsumensis</name>
    <dbReference type="NCBI Taxonomy" id="373054"/>
    <lineage>
        <taxon>Bacteria</taxon>
        <taxon>Bacillati</taxon>
        <taxon>Bacillota</taxon>
        <taxon>Bacilli</taxon>
        <taxon>Bacillales</taxon>
        <taxon>Bacillaceae</taxon>
        <taxon>Calditerricola</taxon>
    </lineage>
</organism>
<evidence type="ECO:0008006" key="3">
    <source>
        <dbReference type="Google" id="ProtNLM"/>
    </source>
</evidence>
<dbReference type="Proteomes" id="UP000637720">
    <property type="component" value="Unassembled WGS sequence"/>
</dbReference>
<dbReference type="RefSeq" id="WP_054672443.1">
    <property type="nucleotide sequence ID" value="NZ_BMOF01000087.1"/>
</dbReference>
<sequence length="342" mass="38629">MFAANAAKTIDIAAARARRQRLIAEARNLSRFGSLAAFEAAINAFVAAYGGYLKPSEQAYLRYLVQKARLVPGVIWARVETIAKETGLGVRTIYAVQRRLEQLGIIQRVQRRRTDGHQGSSFTVVLPFRSLPRSLDCSLDEAENPRKDKHFGPFLGGEYIRSKDEVNKKEIKNVQMTRDVQGQNDRDRGTRDVPLRFAVAAKQGRLPVKKLWNRVRLAARRMGLDPTTNDVIQVAVKTLRANLRSLRAGKVYGDFAGYFYRSMIHQLAIYRRRTNASIYDWLGTSKAVAEAVAAVQEVAAAVAHQERMEALDGYEERQERRIADDPELLALLMELEVRKNAM</sequence>
<comment type="caution">
    <text evidence="1">The sequence shown here is derived from an EMBL/GenBank/DDBJ whole genome shotgun (WGS) entry which is preliminary data.</text>
</comment>
<protein>
    <recommendedName>
        <fullName evidence="3">Helix-turn-helix domain-containing protein</fullName>
    </recommendedName>
</protein>
<dbReference type="EMBL" id="BMOF01000087">
    <property type="protein sequence ID" value="GGK08576.1"/>
    <property type="molecule type" value="Genomic_DNA"/>
</dbReference>
<name>A0A8J3BC56_9BACI</name>